<accession>A0A917HWD0</accession>
<dbReference type="AlphaFoldDB" id="A0A917HWD0"/>
<comment type="caution">
    <text evidence="2">The sequence shown here is derived from an EMBL/GenBank/DDBJ whole genome shotgun (WGS) entry which is preliminary data.</text>
</comment>
<evidence type="ECO:0008006" key="4">
    <source>
        <dbReference type="Google" id="ProtNLM"/>
    </source>
</evidence>
<dbReference type="Proteomes" id="UP000633278">
    <property type="component" value="Unassembled WGS sequence"/>
</dbReference>
<dbReference type="Gene3D" id="2.50.20.10">
    <property type="entry name" value="Lipoprotein localisation LolA/LolB/LppX"/>
    <property type="match status" value="1"/>
</dbReference>
<feature type="chain" id="PRO_5038010454" description="Deoxyuridine 5'-triphosphate nucleotidohydrolase" evidence="1">
    <location>
        <begin position="23"/>
        <end position="259"/>
    </location>
</feature>
<name>A0A917HWD0_9FLAO</name>
<reference evidence="2" key="1">
    <citation type="journal article" date="2014" name="Int. J. Syst. Evol. Microbiol.">
        <title>Complete genome sequence of Corynebacterium casei LMG S-19264T (=DSM 44701T), isolated from a smear-ripened cheese.</title>
        <authorList>
            <consortium name="US DOE Joint Genome Institute (JGI-PGF)"/>
            <person name="Walter F."/>
            <person name="Albersmeier A."/>
            <person name="Kalinowski J."/>
            <person name="Ruckert C."/>
        </authorList>
    </citation>
    <scope>NUCLEOTIDE SEQUENCE</scope>
    <source>
        <strain evidence="2">CGMCC 1.15763</strain>
    </source>
</reference>
<evidence type="ECO:0000313" key="2">
    <source>
        <dbReference type="EMBL" id="GGG93772.1"/>
    </source>
</evidence>
<dbReference type="RefSeq" id="WP_188598050.1">
    <property type="nucleotide sequence ID" value="NZ_BMJW01000001.1"/>
</dbReference>
<evidence type="ECO:0000256" key="1">
    <source>
        <dbReference type="SAM" id="SignalP"/>
    </source>
</evidence>
<reference evidence="2" key="2">
    <citation type="submission" date="2020-09" db="EMBL/GenBank/DDBJ databases">
        <authorList>
            <person name="Sun Q."/>
            <person name="Zhou Y."/>
        </authorList>
    </citation>
    <scope>NUCLEOTIDE SEQUENCE</scope>
    <source>
        <strain evidence="2">CGMCC 1.15763</strain>
    </source>
</reference>
<keyword evidence="3" id="KW-1185">Reference proteome</keyword>
<protein>
    <recommendedName>
        <fullName evidence="4">Deoxyuridine 5'-triphosphate nucleotidohydrolase</fullName>
    </recommendedName>
</protein>
<gene>
    <name evidence="2" type="ORF">GCM10011416_08750</name>
</gene>
<evidence type="ECO:0000313" key="3">
    <source>
        <dbReference type="Proteomes" id="UP000633278"/>
    </source>
</evidence>
<sequence>MKPYLFLLVLLFLGASCGSSKKAMGTAVVAERLAANKVAKKHLATNFDKESVEAKLKVVYQDAKNKQSVSVKLRLQKDSVIWLNATYAGFLVARAKITPTRVSYYEKLNKTYFDGDFTLLRNVLGTEVNFNQLQSMLLGQAIVNIGDQDFSSKLENNAHLLTPEKQNPLFDLLFWINPQHFKLDKQALKNSAKNQLLEVEYHGYSDFDGTFFPKEIVIEGKQAEKVTQITIAYKSVDFNVQFNTPYSIPRGYKKIVFDE</sequence>
<dbReference type="PROSITE" id="PS51257">
    <property type="entry name" value="PROKAR_LIPOPROTEIN"/>
    <property type="match status" value="1"/>
</dbReference>
<dbReference type="InterPro" id="IPR025634">
    <property type="entry name" value="DUF4292"/>
</dbReference>
<organism evidence="2 3">
    <name type="scientific">Polaribacter pacificus</name>
    <dbReference type="NCBI Taxonomy" id="1775173"/>
    <lineage>
        <taxon>Bacteria</taxon>
        <taxon>Pseudomonadati</taxon>
        <taxon>Bacteroidota</taxon>
        <taxon>Flavobacteriia</taxon>
        <taxon>Flavobacteriales</taxon>
        <taxon>Flavobacteriaceae</taxon>
    </lineage>
</organism>
<dbReference type="Pfam" id="PF14125">
    <property type="entry name" value="DUF4292"/>
    <property type="match status" value="1"/>
</dbReference>
<proteinExistence type="predicted"/>
<keyword evidence="1" id="KW-0732">Signal</keyword>
<dbReference type="EMBL" id="BMJW01000001">
    <property type="protein sequence ID" value="GGG93772.1"/>
    <property type="molecule type" value="Genomic_DNA"/>
</dbReference>
<feature type="signal peptide" evidence="1">
    <location>
        <begin position="1"/>
        <end position="22"/>
    </location>
</feature>